<gene>
    <name evidence="7" type="ORF">EI291_11295</name>
</gene>
<dbReference type="InterPro" id="IPR003644">
    <property type="entry name" value="Calx_beta"/>
</dbReference>
<dbReference type="RefSeq" id="WP_125419934.1">
    <property type="nucleotide sequence ID" value="NZ_RWIT01000005.1"/>
</dbReference>
<keyword evidence="1 5" id="KW-0732">Signal</keyword>
<keyword evidence="4" id="KW-0813">Transport</keyword>
<feature type="signal peptide" evidence="5">
    <location>
        <begin position="1"/>
        <end position="27"/>
    </location>
</feature>
<reference evidence="7 8" key="1">
    <citation type="submission" date="2018-12" db="EMBL/GenBank/DDBJ databases">
        <authorList>
            <person name="Feng G."/>
            <person name="Zhu H."/>
        </authorList>
    </citation>
    <scope>NUCLEOTIDE SEQUENCE [LARGE SCALE GENOMIC DNA]</scope>
    <source>
        <strain evidence="7 8">KCTC 12533</strain>
    </source>
</reference>
<dbReference type="InterPro" id="IPR051171">
    <property type="entry name" value="CaCA"/>
</dbReference>
<dbReference type="AlphaFoldDB" id="A0A428KPB2"/>
<keyword evidence="8" id="KW-1185">Reference proteome</keyword>
<evidence type="ECO:0000256" key="4">
    <source>
        <dbReference type="ARBA" id="ARBA00023065"/>
    </source>
</evidence>
<name>A0A428KPB2_9BACT</name>
<comment type="caution">
    <text evidence="7">The sequence shown here is derived from an EMBL/GenBank/DDBJ whole genome shotgun (WGS) entry which is preliminary data.</text>
</comment>
<evidence type="ECO:0000259" key="6">
    <source>
        <dbReference type="SMART" id="SM00237"/>
    </source>
</evidence>
<evidence type="ECO:0000256" key="5">
    <source>
        <dbReference type="SAM" id="SignalP"/>
    </source>
</evidence>
<feature type="domain" description="Calx-beta" evidence="6">
    <location>
        <begin position="234"/>
        <end position="335"/>
    </location>
</feature>
<dbReference type="InterPro" id="IPR038081">
    <property type="entry name" value="CalX-like_sf"/>
</dbReference>
<dbReference type="Proteomes" id="UP000273500">
    <property type="component" value="Unassembled WGS sequence"/>
</dbReference>
<dbReference type="NCBIfam" id="TIGR04183">
    <property type="entry name" value="Por_Secre_tail"/>
    <property type="match status" value="1"/>
</dbReference>
<dbReference type="GO" id="GO:0016020">
    <property type="term" value="C:membrane"/>
    <property type="evidence" value="ECO:0007669"/>
    <property type="project" value="InterPro"/>
</dbReference>
<keyword evidence="2" id="KW-0677">Repeat</keyword>
<dbReference type="SUPFAM" id="SSF141072">
    <property type="entry name" value="CalX-like"/>
    <property type="match status" value="1"/>
</dbReference>
<dbReference type="Pfam" id="PF18962">
    <property type="entry name" value="Por_Secre_tail"/>
    <property type="match status" value="1"/>
</dbReference>
<evidence type="ECO:0000313" key="8">
    <source>
        <dbReference type="Proteomes" id="UP000273500"/>
    </source>
</evidence>
<dbReference type="EMBL" id="RWIT01000005">
    <property type="protein sequence ID" value="RSK48307.1"/>
    <property type="molecule type" value="Genomic_DNA"/>
</dbReference>
<organism evidence="7 8">
    <name type="scientific">Hymenobacter rigui</name>
    <dbReference type="NCBI Taxonomy" id="334424"/>
    <lineage>
        <taxon>Bacteria</taxon>
        <taxon>Pseudomonadati</taxon>
        <taxon>Bacteroidota</taxon>
        <taxon>Cytophagia</taxon>
        <taxon>Cytophagales</taxon>
        <taxon>Hymenobacteraceae</taxon>
        <taxon>Hymenobacter</taxon>
    </lineage>
</organism>
<accession>A0A428KPB2</accession>
<evidence type="ECO:0000313" key="7">
    <source>
        <dbReference type="EMBL" id="RSK48307.1"/>
    </source>
</evidence>
<dbReference type="GO" id="GO:0030001">
    <property type="term" value="P:metal ion transport"/>
    <property type="evidence" value="ECO:0007669"/>
    <property type="project" value="TreeGrafter"/>
</dbReference>
<dbReference type="PANTHER" id="PTHR11878">
    <property type="entry name" value="SODIUM/CALCIUM EXCHANGER"/>
    <property type="match status" value="1"/>
</dbReference>
<feature type="chain" id="PRO_5019575241" evidence="5">
    <location>
        <begin position="28"/>
        <end position="649"/>
    </location>
</feature>
<dbReference type="GO" id="GO:0007154">
    <property type="term" value="P:cell communication"/>
    <property type="evidence" value="ECO:0007669"/>
    <property type="project" value="InterPro"/>
</dbReference>
<dbReference type="PANTHER" id="PTHR11878:SF65">
    <property type="entry name" value="NA_CA-EXCHANGE PROTEIN, ISOFORM G"/>
    <property type="match status" value="1"/>
</dbReference>
<keyword evidence="3" id="KW-0106">Calcium</keyword>
<sequence>MKQSYSCWWQRMALLAALGGLGTAAQAQTPVPFSGTAYTQNFDGFTTTGTTYPAGWSAIRFAGTSTPLGATLTPQIQIETSNAGAAYNAGPLAGTTGDSDRALGSLSSAGTIPAFGAAFTNTSGAAIAQLTIAGRAEQWRTGELATVNESLVFEYSTDATSLSTGTWTAVSALDIRELATTATAAATLNGNAAANSAAITATFPVSWANNSTIWIRWKDTNDGGADALLALDDFTLSVATAPAAPTVSFGSATATVAENAGTVQIPVTLSAASTQAVTVQVAVGTPAGTATSPSDYTFTTQTLTFPAGTTTQNATITIVDDAVFEPTETVILSLQNVQPSGAATIGAGTYTLTITDNDVAPVTPIATLTTNDAAGVPLQNGQTVSARGTVYGTNLRTAGYQITLIDNTGGVGLFASANIGTNTLVEGDSVEVTGTLGQFNGLTQINLTGITPKGRARRTYTPRVVTTALTEAEESELIRIPGPLTSVDPAQWTTTSTASGYNVDVTGPGGVAYQLRIYRGTTLYNTPAPAGPFSVTGIGSQFDSSSPYTEGYQIAPRSLADITLKQREPAFAKAVVLYPNPAANRLTVVVGSLGRGASVEIFNALGQRVKTTTVAQEEAAIDVNTLKAGVYSVRLTTKDGSVTRSFVKQ</sequence>
<evidence type="ECO:0000256" key="2">
    <source>
        <dbReference type="ARBA" id="ARBA00022737"/>
    </source>
</evidence>
<dbReference type="SMART" id="SM00237">
    <property type="entry name" value="Calx_beta"/>
    <property type="match status" value="1"/>
</dbReference>
<dbReference type="Gene3D" id="2.60.40.2030">
    <property type="match status" value="1"/>
</dbReference>
<evidence type="ECO:0000256" key="3">
    <source>
        <dbReference type="ARBA" id="ARBA00022837"/>
    </source>
</evidence>
<proteinExistence type="predicted"/>
<dbReference type="OrthoDB" id="1056765at2"/>
<protein>
    <submittedName>
        <fullName evidence="7">T9SS C-terminal target domain-containing protein</fullName>
    </submittedName>
</protein>
<keyword evidence="4" id="KW-0406">Ion transport</keyword>
<evidence type="ECO:0000256" key="1">
    <source>
        <dbReference type="ARBA" id="ARBA00022729"/>
    </source>
</evidence>
<dbReference type="InterPro" id="IPR026444">
    <property type="entry name" value="Secre_tail"/>
</dbReference>
<dbReference type="Pfam" id="PF03160">
    <property type="entry name" value="Calx-beta"/>
    <property type="match status" value="1"/>
</dbReference>